<dbReference type="GO" id="GO:0004180">
    <property type="term" value="F:carboxypeptidase activity"/>
    <property type="evidence" value="ECO:0007669"/>
    <property type="project" value="UniProtKB-KW"/>
</dbReference>
<dbReference type="EMBL" id="JAMZEL010000009">
    <property type="protein sequence ID" value="MCP1384792.1"/>
    <property type="molecule type" value="Genomic_DNA"/>
</dbReference>
<evidence type="ECO:0000313" key="3">
    <source>
        <dbReference type="Proteomes" id="UP001204772"/>
    </source>
</evidence>
<accession>A0ABT1FSQ3</accession>
<dbReference type="SUPFAM" id="SSF55166">
    <property type="entry name" value="Hedgehog/DD-peptidase"/>
    <property type="match status" value="1"/>
</dbReference>
<dbReference type="InterPro" id="IPR013230">
    <property type="entry name" value="Peptidase_M15A_C"/>
</dbReference>
<dbReference type="Pfam" id="PF08291">
    <property type="entry name" value="Peptidase_M15_3"/>
    <property type="match status" value="1"/>
</dbReference>
<proteinExistence type="predicted"/>
<protein>
    <submittedName>
        <fullName evidence="2">D-Ala-D-Ala carboxypeptidase family metallohydrolase</fullName>
    </submittedName>
</protein>
<organism evidence="2 3">
    <name type="scientific">Runella salmonicolor</name>
    <dbReference type="NCBI Taxonomy" id="2950278"/>
    <lineage>
        <taxon>Bacteria</taxon>
        <taxon>Pseudomonadati</taxon>
        <taxon>Bacteroidota</taxon>
        <taxon>Cytophagia</taxon>
        <taxon>Cytophagales</taxon>
        <taxon>Spirosomataceae</taxon>
        <taxon>Runella</taxon>
    </lineage>
</organism>
<sequence length="160" mass="18234">MEAISKYITYAKAVWSDTAIRRGIVNKPGTREMRAMKLVGEMIHTVVSDHFGFSIPFASFFRSNVLNRIIGGSANSQHVKGEAIDLDADGTSITNAQLFYWILENLKFDQLIWEYGDKQNPAWVHVSYVDPTIRANRRQVLRAIRVNGKTQYIPFVKAQQ</sequence>
<keyword evidence="2" id="KW-0645">Protease</keyword>
<name>A0ABT1FSQ3_9BACT</name>
<dbReference type="Proteomes" id="UP001204772">
    <property type="component" value="Unassembled WGS sequence"/>
</dbReference>
<evidence type="ECO:0000313" key="2">
    <source>
        <dbReference type="EMBL" id="MCP1384792.1"/>
    </source>
</evidence>
<gene>
    <name evidence="2" type="ORF">NCI00_20320</name>
</gene>
<dbReference type="InterPro" id="IPR009045">
    <property type="entry name" value="Zn_M74/Hedgehog-like"/>
</dbReference>
<keyword evidence="2" id="KW-0378">Hydrolase</keyword>
<dbReference type="RefSeq" id="WP_253530643.1">
    <property type="nucleotide sequence ID" value="NZ_JAMZEL010000009.1"/>
</dbReference>
<dbReference type="Gene3D" id="3.30.1380.10">
    <property type="match status" value="1"/>
</dbReference>
<keyword evidence="3" id="KW-1185">Reference proteome</keyword>
<feature type="domain" description="Peptidase M15A C-terminal" evidence="1">
    <location>
        <begin position="7"/>
        <end position="126"/>
    </location>
</feature>
<comment type="caution">
    <text evidence="2">The sequence shown here is derived from an EMBL/GenBank/DDBJ whole genome shotgun (WGS) entry which is preliminary data.</text>
</comment>
<reference evidence="2 3" key="1">
    <citation type="submission" date="2022-06" db="EMBL/GenBank/DDBJ databases">
        <title>Runella sp. S5 genome sequencing.</title>
        <authorList>
            <person name="Park S."/>
        </authorList>
    </citation>
    <scope>NUCLEOTIDE SEQUENCE [LARGE SCALE GENOMIC DNA]</scope>
    <source>
        <strain evidence="2 3">S5</strain>
    </source>
</reference>
<keyword evidence="2" id="KW-0121">Carboxypeptidase</keyword>
<evidence type="ECO:0000259" key="1">
    <source>
        <dbReference type="Pfam" id="PF08291"/>
    </source>
</evidence>